<name>A0ABS4IGT8_9BACI</name>
<dbReference type="EMBL" id="JAGGKX010000011">
    <property type="protein sequence ID" value="MBP1970162.1"/>
    <property type="molecule type" value="Genomic_DNA"/>
</dbReference>
<protein>
    <submittedName>
        <fullName evidence="1">Uncharacterized protein</fullName>
    </submittedName>
</protein>
<keyword evidence="2" id="KW-1185">Reference proteome</keyword>
<organism evidence="1 2">
    <name type="scientific">Virgibacillus natechei</name>
    <dbReference type="NCBI Taxonomy" id="1216297"/>
    <lineage>
        <taxon>Bacteria</taxon>
        <taxon>Bacillati</taxon>
        <taxon>Bacillota</taxon>
        <taxon>Bacilli</taxon>
        <taxon>Bacillales</taxon>
        <taxon>Bacillaceae</taxon>
        <taxon>Virgibacillus</taxon>
    </lineage>
</organism>
<dbReference type="RefSeq" id="WP_209463308.1">
    <property type="nucleotide sequence ID" value="NZ_JAGGKX010000011.1"/>
</dbReference>
<evidence type="ECO:0000313" key="2">
    <source>
        <dbReference type="Proteomes" id="UP001519345"/>
    </source>
</evidence>
<reference evidence="1 2" key="1">
    <citation type="submission" date="2021-03" db="EMBL/GenBank/DDBJ databases">
        <title>Genomic Encyclopedia of Type Strains, Phase IV (KMG-IV): sequencing the most valuable type-strain genomes for metagenomic binning, comparative biology and taxonomic classification.</title>
        <authorList>
            <person name="Goeker M."/>
        </authorList>
    </citation>
    <scope>NUCLEOTIDE SEQUENCE [LARGE SCALE GENOMIC DNA]</scope>
    <source>
        <strain evidence="1 2">DSM 25609</strain>
    </source>
</reference>
<proteinExistence type="predicted"/>
<dbReference type="Proteomes" id="UP001519345">
    <property type="component" value="Unassembled WGS sequence"/>
</dbReference>
<accession>A0ABS4IGT8</accession>
<evidence type="ECO:0000313" key="1">
    <source>
        <dbReference type="EMBL" id="MBP1970162.1"/>
    </source>
</evidence>
<sequence>MTKNTPFTTAELIHYTRHHPPIDRSLLLQRYVCSKFPKELTQIKAPPALVIPLGKVVEQLIFKLAEERKLPNHTYLTGFPHPSGANVHRVKQFQQQKQQLREKVKVWGDGRE</sequence>
<gene>
    <name evidence="1" type="ORF">J2Z83_002280</name>
</gene>
<comment type="caution">
    <text evidence="1">The sequence shown here is derived from an EMBL/GenBank/DDBJ whole genome shotgun (WGS) entry which is preliminary data.</text>
</comment>